<dbReference type="CDD" id="cd03449">
    <property type="entry name" value="R_hydratase"/>
    <property type="match status" value="1"/>
</dbReference>
<dbReference type="SUPFAM" id="SSF54637">
    <property type="entry name" value="Thioesterase/thiol ester dehydrase-isomerase"/>
    <property type="match status" value="1"/>
</dbReference>
<dbReference type="SUPFAM" id="SSF51735">
    <property type="entry name" value="NAD(P)-binding Rossmann-fold domains"/>
    <property type="match status" value="1"/>
</dbReference>
<comment type="pathway">
    <text evidence="1">Lipid metabolism; fatty acid beta-oxidation.</text>
</comment>
<evidence type="ECO:0000313" key="5">
    <source>
        <dbReference type="EMBL" id="AIF19907.1"/>
    </source>
</evidence>
<dbReference type="InterPro" id="IPR050259">
    <property type="entry name" value="SDR"/>
</dbReference>
<dbReference type="GO" id="GO:0004300">
    <property type="term" value="F:enoyl-CoA hydratase activity"/>
    <property type="evidence" value="ECO:0007669"/>
    <property type="project" value="UniProtKB-ARBA"/>
</dbReference>
<dbReference type="EMBL" id="KF901150">
    <property type="protein sequence ID" value="AIF19907.1"/>
    <property type="molecule type" value="Genomic_DNA"/>
</dbReference>
<protein>
    <submittedName>
        <fullName evidence="5">Short chain dehydrogenase (FabG)</fullName>
        <ecNumber evidence="5">1.1.1.100</ecNumber>
    </submittedName>
</protein>
<dbReference type="EC" id="1.1.1.100" evidence="5"/>
<dbReference type="PRINTS" id="PR00081">
    <property type="entry name" value="GDHRDH"/>
</dbReference>
<dbReference type="Pfam" id="PF13561">
    <property type="entry name" value="adh_short_C2"/>
    <property type="match status" value="1"/>
</dbReference>
<dbReference type="AlphaFoldDB" id="A0A075HZ95"/>
<dbReference type="InterPro" id="IPR002539">
    <property type="entry name" value="MaoC-like_dom"/>
</dbReference>
<organism evidence="5">
    <name type="scientific">uncultured marine thaumarchaeote KM3_87_H02</name>
    <dbReference type="NCBI Taxonomy" id="1456331"/>
    <lineage>
        <taxon>Archaea</taxon>
        <taxon>Nitrososphaerota</taxon>
        <taxon>environmental samples</taxon>
    </lineage>
</organism>
<gene>
    <name evidence="5" type="primary">fabG</name>
</gene>
<feature type="domain" description="MaoC-like" evidence="4">
    <location>
        <begin position="18"/>
        <end position="112"/>
    </location>
</feature>
<dbReference type="SMR" id="A0A075HZ95"/>
<dbReference type="FunFam" id="3.40.50.720:FF:000173">
    <property type="entry name" value="3-oxoacyl-[acyl-carrier protein] reductase"/>
    <property type="match status" value="1"/>
</dbReference>
<dbReference type="InterPro" id="IPR002347">
    <property type="entry name" value="SDR_fam"/>
</dbReference>
<dbReference type="Gene3D" id="3.10.129.10">
    <property type="entry name" value="Hotdog Thioesterase"/>
    <property type="match status" value="1"/>
</dbReference>
<proteinExistence type="inferred from homology"/>
<dbReference type="Pfam" id="PF01575">
    <property type="entry name" value="MaoC_dehydratas"/>
    <property type="match status" value="1"/>
</dbReference>
<dbReference type="InterPro" id="IPR036291">
    <property type="entry name" value="NAD(P)-bd_dom_sf"/>
</dbReference>
<reference evidence="5" key="1">
    <citation type="journal article" date="2014" name="Genome Biol. Evol.">
        <title>Pangenome evidence for extensive interdomain horizontal transfer affecting lineage core and shell genes in uncultured planktonic thaumarchaeota and euryarchaeota.</title>
        <authorList>
            <person name="Deschamps P."/>
            <person name="Zivanovic Y."/>
            <person name="Moreira D."/>
            <person name="Rodriguez-Valera F."/>
            <person name="Lopez-Garcia P."/>
        </authorList>
    </citation>
    <scope>NUCLEOTIDE SEQUENCE</scope>
</reference>
<evidence type="ECO:0000259" key="4">
    <source>
        <dbReference type="Pfam" id="PF01575"/>
    </source>
</evidence>
<dbReference type="GO" id="GO:0004316">
    <property type="term" value="F:3-oxoacyl-[acyl-carrier-protein] reductase (NADPH) activity"/>
    <property type="evidence" value="ECO:0007669"/>
    <property type="project" value="UniProtKB-EC"/>
</dbReference>
<evidence type="ECO:0000256" key="2">
    <source>
        <dbReference type="ARBA" id="ARBA00006484"/>
    </source>
</evidence>
<comment type="similarity">
    <text evidence="2">Belongs to the short-chain dehydrogenases/reductases (SDR) family.</text>
</comment>
<keyword evidence="3 5" id="KW-0560">Oxidoreductase</keyword>
<dbReference type="UniPathway" id="UPA00659"/>
<evidence type="ECO:0000256" key="3">
    <source>
        <dbReference type="ARBA" id="ARBA00023002"/>
    </source>
</evidence>
<dbReference type="GO" id="GO:0006635">
    <property type="term" value="P:fatty acid beta-oxidation"/>
    <property type="evidence" value="ECO:0007669"/>
    <property type="project" value="UniProtKB-UniPathway"/>
</dbReference>
<dbReference type="InterPro" id="IPR029069">
    <property type="entry name" value="HotDog_dom_sf"/>
</dbReference>
<dbReference type="Gene3D" id="3.40.50.720">
    <property type="entry name" value="NAD(P)-binding Rossmann-like Domain"/>
    <property type="match status" value="1"/>
</dbReference>
<dbReference type="PANTHER" id="PTHR42879">
    <property type="entry name" value="3-OXOACYL-(ACYL-CARRIER-PROTEIN) REDUCTASE"/>
    <property type="match status" value="1"/>
</dbReference>
<evidence type="ECO:0000256" key="1">
    <source>
        <dbReference type="ARBA" id="ARBA00005005"/>
    </source>
</evidence>
<accession>A0A075HZ95</accession>
<sequence>MKKFESISVGDKAEIIHVITQSDINQFVELTGDDNKLHVDKKFASATSFKIPVVHGMLGASFISTIIGTKLPGDGAMWYSQKLEFLQPVRIGDELRITAEVIKKIDRTKTIVLLTDIFNQHRKKVTTGTAKVKLVETILPKGKEKKTESQKTALIIGGTGGIGSAACIQLAKDGFDLAIHYYNNQNKADNLKKQIEKIGGKAVVVSGDIVSMPHVQEMKNKSIREVGNISVIVNCSTIPVPSIKFADLEWKDMQAHYDVNIRGSFNLLRAFVPTWEKEHFGKFIALTTLATEKPNAQWLPYITSKTALNGFVKALAFELAPKGIRINMVSPGMVDTPLIADIPEKVRLLSAAQTPLRSLATAQDVAGAVSFLASDKSNYLTGETIRVNGGQFML</sequence>
<name>A0A075HZ95_9ARCH</name>